<feature type="chain" id="PRO_5043532666" evidence="2">
    <location>
        <begin position="23"/>
        <end position="417"/>
    </location>
</feature>
<dbReference type="RefSeq" id="WP_211599266.1">
    <property type="nucleotide sequence ID" value="NZ_JAGRQI010000026.1"/>
</dbReference>
<feature type="signal peptide" evidence="2">
    <location>
        <begin position="1"/>
        <end position="22"/>
    </location>
</feature>
<evidence type="ECO:0000256" key="1">
    <source>
        <dbReference type="SAM" id="Coils"/>
    </source>
</evidence>
<feature type="coiled-coil region" evidence="1">
    <location>
        <begin position="92"/>
        <end position="150"/>
    </location>
</feature>
<dbReference type="AlphaFoldDB" id="A0AAW8CPR8"/>
<accession>A0AAW8CPR8</accession>
<dbReference type="Gene3D" id="2.150.10.10">
    <property type="entry name" value="Serralysin-like metalloprotease, C-terminal"/>
    <property type="match status" value="1"/>
</dbReference>
<proteinExistence type="predicted"/>
<sequence>MKKSILFLAFVPLLSYSTSVLATGDTNITIHNNMDKTGLELGENSRARGTGSIATGRNSIAIGKNAVATGGNETRETILRKLAENKAKLDEITSQENTIVRLSDEIKTLKIREHETIEAGIRVQEIRKAKEKAKLEYQRLQKIYDDEVSNSAQFFADAQAKIDDLNSRLDGISRLTGYDIHNDASLNQMATKFKQQVESGTTLNLTQDFYKKYIKSYYTALGTLTENKNRVLKFFLGHFDYNSLTLRDKNKAFKRLNFTINSDSFKCGFAQGSFIEGKYRKSFTSDLPKPEENIEVFELDAITVSKERYEQVKRDIPKYKALIQEYFKTSNDIFSTDKVTLEKMEKTFNTKLNYLEKVYEVGYYQNEYNKTKDINWLNKKKKAMDEAKIIKDTGEVYNLGTLREKIGRNLNKKKSLQ</sequence>
<dbReference type="Proteomes" id="UP001230466">
    <property type="component" value="Unassembled WGS sequence"/>
</dbReference>
<keyword evidence="1" id="KW-0175">Coiled coil</keyword>
<evidence type="ECO:0000256" key="2">
    <source>
        <dbReference type="SAM" id="SignalP"/>
    </source>
</evidence>
<dbReference type="InterPro" id="IPR011049">
    <property type="entry name" value="Serralysin-like_metalloprot_C"/>
</dbReference>
<dbReference type="EMBL" id="JASAYJ010000007">
    <property type="protein sequence ID" value="MDP8187019.1"/>
    <property type="molecule type" value="Genomic_DNA"/>
</dbReference>
<gene>
    <name evidence="3" type="ORF">QJU78_04420</name>
</gene>
<reference evidence="3" key="1">
    <citation type="journal article" date="2023" name="Front. Microbiol.">
        <title>Phylogeography and host specificity of Pasteurellaceae pathogenic to sea-farmed fish in the north-east Atlantic.</title>
        <authorList>
            <person name="Gulla S."/>
            <person name="Colquhoun D.J."/>
            <person name="Olsen A.B."/>
            <person name="Spilsberg B."/>
            <person name="Lagesen K."/>
            <person name="Aakesson C.P."/>
            <person name="Strom S."/>
            <person name="Manji F."/>
            <person name="Birkbeck T.H."/>
            <person name="Nilsen H.K."/>
        </authorList>
    </citation>
    <scope>NUCLEOTIDE SEQUENCE</scope>
    <source>
        <strain evidence="3">VIB1234</strain>
    </source>
</reference>
<evidence type="ECO:0000313" key="4">
    <source>
        <dbReference type="Proteomes" id="UP001230466"/>
    </source>
</evidence>
<evidence type="ECO:0000313" key="3">
    <source>
        <dbReference type="EMBL" id="MDP8187019.1"/>
    </source>
</evidence>
<protein>
    <submittedName>
        <fullName evidence="3">Uncharacterized protein</fullName>
    </submittedName>
</protein>
<organism evidence="3 4">
    <name type="scientific">Pasteurella atlantica</name>
    <dbReference type="NCBI Taxonomy" id="2827233"/>
    <lineage>
        <taxon>Bacteria</taxon>
        <taxon>Pseudomonadati</taxon>
        <taxon>Pseudomonadota</taxon>
        <taxon>Gammaproteobacteria</taxon>
        <taxon>Pasteurellales</taxon>
        <taxon>Pasteurellaceae</taxon>
        <taxon>Pasteurella</taxon>
    </lineage>
</organism>
<comment type="caution">
    <text evidence="3">The sequence shown here is derived from an EMBL/GenBank/DDBJ whole genome shotgun (WGS) entry which is preliminary data.</text>
</comment>
<keyword evidence="2" id="KW-0732">Signal</keyword>
<name>A0AAW8CPR8_9PAST</name>
<dbReference type="SUPFAM" id="SSF101967">
    <property type="entry name" value="Adhesin YadA, collagen-binding domain"/>
    <property type="match status" value="1"/>
</dbReference>